<dbReference type="eggNOG" id="COG2076">
    <property type="taxonomic scope" value="Bacteria"/>
</dbReference>
<sequence length="110" mass="11718">MEVQIMGYVYLAGAILGELLGTNLLKASNGFTKLTWALGAILAYVMCFYLLSLAMKTINLNTAYALWAGVGIVVTAILTVVIWHEPMSTSAIIGTGLILVGSILLNLNLN</sequence>
<evidence type="ECO:0000256" key="2">
    <source>
        <dbReference type="ARBA" id="ARBA00022448"/>
    </source>
</evidence>
<dbReference type="PATRIC" id="fig|1423734.3.peg.2865"/>
<organism evidence="9 10">
    <name type="scientific">Agrilactobacillus composti DSM 18527 = JCM 14202</name>
    <dbReference type="NCBI Taxonomy" id="1423734"/>
    <lineage>
        <taxon>Bacteria</taxon>
        <taxon>Bacillati</taxon>
        <taxon>Bacillota</taxon>
        <taxon>Bacilli</taxon>
        <taxon>Lactobacillales</taxon>
        <taxon>Lactobacillaceae</taxon>
        <taxon>Agrilactobacillus</taxon>
    </lineage>
</organism>
<comment type="similarity">
    <text evidence="7">Belongs to the drug/metabolite transporter (DMT) superfamily. Small multidrug resistance (SMR) (TC 2.A.7.1) family.</text>
</comment>
<comment type="caution">
    <text evidence="9">The sequence shown here is derived from an EMBL/GenBank/DDBJ whole genome shotgun (WGS) entry which is preliminary data.</text>
</comment>
<name>A0A0R1Y298_9LACO</name>
<dbReference type="PANTHER" id="PTHR30561:SF1">
    <property type="entry name" value="MULTIDRUG TRANSPORTER EMRE"/>
    <property type="match status" value="1"/>
</dbReference>
<protein>
    <submittedName>
        <fullName evidence="9">Uncharacterized protein</fullName>
    </submittedName>
</protein>
<accession>A0A0R1Y298</accession>
<dbReference type="PANTHER" id="PTHR30561">
    <property type="entry name" value="SMR FAMILY PROTON-DEPENDENT DRUG EFFLUX TRANSPORTER SUGE"/>
    <property type="match status" value="1"/>
</dbReference>
<feature type="transmembrane region" description="Helical" evidence="8">
    <location>
        <begin position="63"/>
        <end position="83"/>
    </location>
</feature>
<dbReference type="EMBL" id="AZGA01000052">
    <property type="protein sequence ID" value="KRM33427.1"/>
    <property type="molecule type" value="Genomic_DNA"/>
</dbReference>
<evidence type="ECO:0000256" key="6">
    <source>
        <dbReference type="ARBA" id="ARBA00023136"/>
    </source>
</evidence>
<dbReference type="Pfam" id="PF00893">
    <property type="entry name" value="Multi_Drug_Res"/>
    <property type="match status" value="1"/>
</dbReference>
<dbReference type="InterPro" id="IPR037185">
    <property type="entry name" value="EmrE-like"/>
</dbReference>
<reference evidence="9 10" key="1">
    <citation type="journal article" date="2015" name="Genome Announc.">
        <title>Expanding the biotechnology potential of lactobacilli through comparative genomics of 213 strains and associated genera.</title>
        <authorList>
            <person name="Sun Z."/>
            <person name="Harris H.M."/>
            <person name="McCann A."/>
            <person name="Guo C."/>
            <person name="Argimon S."/>
            <person name="Zhang W."/>
            <person name="Yang X."/>
            <person name="Jeffery I.B."/>
            <person name="Cooney J.C."/>
            <person name="Kagawa T.F."/>
            <person name="Liu W."/>
            <person name="Song Y."/>
            <person name="Salvetti E."/>
            <person name="Wrobel A."/>
            <person name="Rasinkangas P."/>
            <person name="Parkhill J."/>
            <person name="Rea M.C."/>
            <person name="O'Sullivan O."/>
            <person name="Ritari J."/>
            <person name="Douillard F.P."/>
            <person name="Paul Ross R."/>
            <person name="Yang R."/>
            <person name="Briner A.E."/>
            <person name="Felis G.E."/>
            <person name="de Vos W.M."/>
            <person name="Barrangou R."/>
            <person name="Klaenhammer T.R."/>
            <person name="Caufield P.W."/>
            <person name="Cui Y."/>
            <person name="Zhang H."/>
            <person name="O'Toole P.W."/>
        </authorList>
    </citation>
    <scope>NUCLEOTIDE SEQUENCE [LARGE SCALE GENOMIC DNA]</scope>
    <source>
        <strain evidence="9 10">DSM 18527</strain>
    </source>
</reference>
<evidence type="ECO:0000256" key="1">
    <source>
        <dbReference type="ARBA" id="ARBA00004651"/>
    </source>
</evidence>
<dbReference type="Proteomes" id="UP000051236">
    <property type="component" value="Unassembled WGS sequence"/>
</dbReference>
<feature type="transmembrane region" description="Helical" evidence="8">
    <location>
        <begin position="7"/>
        <end position="25"/>
    </location>
</feature>
<dbReference type="InterPro" id="IPR045324">
    <property type="entry name" value="Small_multidrug_res"/>
</dbReference>
<keyword evidence="2" id="KW-0813">Transport</keyword>
<evidence type="ECO:0000313" key="10">
    <source>
        <dbReference type="Proteomes" id="UP000051236"/>
    </source>
</evidence>
<dbReference type="SUPFAM" id="SSF103481">
    <property type="entry name" value="Multidrug resistance efflux transporter EmrE"/>
    <property type="match status" value="1"/>
</dbReference>
<evidence type="ECO:0000256" key="3">
    <source>
        <dbReference type="ARBA" id="ARBA00022475"/>
    </source>
</evidence>
<dbReference type="InterPro" id="IPR000390">
    <property type="entry name" value="Small_drug/metabolite_transptr"/>
</dbReference>
<dbReference type="Gene3D" id="1.10.3730.20">
    <property type="match status" value="1"/>
</dbReference>
<feature type="transmembrane region" description="Helical" evidence="8">
    <location>
        <begin position="89"/>
        <end position="109"/>
    </location>
</feature>
<dbReference type="GO" id="GO:0022857">
    <property type="term" value="F:transmembrane transporter activity"/>
    <property type="evidence" value="ECO:0007669"/>
    <property type="project" value="InterPro"/>
</dbReference>
<gene>
    <name evidence="9" type="ORF">FC83_GL002818</name>
</gene>
<evidence type="ECO:0000256" key="7">
    <source>
        <dbReference type="RuleBase" id="RU003942"/>
    </source>
</evidence>
<keyword evidence="5 8" id="KW-1133">Transmembrane helix</keyword>
<evidence type="ECO:0000313" key="9">
    <source>
        <dbReference type="EMBL" id="KRM33427.1"/>
    </source>
</evidence>
<dbReference type="AlphaFoldDB" id="A0A0R1Y298"/>
<evidence type="ECO:0000256" key="5">
    <source>
        <dbReference type="ARBA" id="ARBA00022989"/>
    </source>
</evidence>
<comment type="subcellular location">
    <subcellularLocation>
        <location evidence="1 7">Cell membrane</location>
        <topology evidence="1 7">Multi-pass membrane protein</topology>
    </subcellularLocation>
</comment>
<keyword evidence="10" id="KW-1185">Reference proteome</keyword>
<keyword evidence="6 8" id="KW-0472">Membrane</keyword>
<evidence type="ECO:0000256" key="8">
    <source>
        <dbReference type="SAM" id="Phobius"/>
    </source>
</evidence>
<keyword evidence="4 7" id="KW-0812">Transmembrane</keyword>
<evidence type="ECO:0000256" key="4">
    <source>
        <dbReference type="ARBA" id="ARBA00022692"/>
    </source>
</evidence>
<keyword evidence="3" id="KW-1003">Cell membrane</keyword>
<dbReference type="GO" id="GO:0005886">
    <property type="term" value="C:plasma membrane"/>
    <property type="evidence" value="ECO:0007669"/>
    <property type="project" value="UniProtKB-SubCell"/>
</dbReference>
<dbReference type="STRING" id="1423734.FC83_GL002818"/>
<feature type="transmembrane region" description="Helical" evidence="8">
    <location>
        <begin position="31"/>
        <end position="51"/>
    </location>
</feature>
<proteinExistence type="inferred from homology"/>